<gene>
    <name evidence="3" type="ORF">GCM10023090_22840</name>
</gene>
<evidence type="ECO:0000313" key="3">
    <source>
        <dbReference type="EMBL" id="GAA4426592.1"/>
    </source>
</evidence>
<protein>
    <recommendedName>
        <fullName evidence="5">Pilus assembly protein PilX</fullName>
    </recommendedName>
</protein>
<dbReference type="Proteomes" id="UP001501788">
    <property type="component" value="Unassembled WGS sequence"/>
</dbReference>
<feature type="domain" description="PilX/PilW C-terminal" evidence="1">
    <location>
        <begin position="142"/>
        <end position="283"/>
    </location>
</feature>
<name>A0ABP8LBM1_9BURK</name>
<dbReference type="InterPro" id="IPR025746">
    <property type="entry name" value="PilX_N_dom"/>
</dbReference>
<evidence type="ECO:0008006" key="5">
    <source>
        <dbReference type="Google" id="ProtNLM"/>
    </source>
</evidence>
<reference evidence="4" key="1">
    <citation type="journal article" date="2019" name="Int. J. Syst. Evol. Microbiol.">
        <title>The Global Catalogue of Microorganisms (GCM) 10K type strain sequencing project: providing services to taxonomists for standard genome sequencing and annotation.</title>
        <authorList>
            <consortium name="The Broad Institute Genomics Platform"/>
            <consortium name="The Broad Institute Genome Sequencing Center for Infectious Disease"/>
            <person name="Wu L."/>
            <person name="Ma J."/>
        </authorList>
    </citation>
    <scope>NUCLEOTIDE SEQUENCE [LARGE SCALE GENOMIC DNA]</scope>
    <source>
        <strain evidence="4">JCM 31890</strain>
    </source>
</reference>
<dbReference type="Pfam" id="PF14341">
    <property type="entry name" value="PilX_N"/>
    <property type="match status" value="1"/>
</dbReference>
<evidence type="ECO:0000259" key="1">
    <source>
        <dbReference type="Pfam" id="PF13681"/>
    </source>
</evidence>
<proteinExistence type="predicted"/>
<keyword evidence="4" id="KW-1185">Reference proteome</keyword>
<accession>A0ABP8LBM1</accession>
<evidence type="ECO:0000259" key="2">
    <source>
        <dbReference type="Pfam" id="PF14341"/>
    </source>
</evidence>
<dbReference type="Pfam" id="PF13681">
    <property type="entry name" value="PilX"/>
    <property type="match status" value="1"/>
</dbReference>
<feature type="domain" description="Type 4 fimbrial biogenesis protein PilX N-terminal" evidence="2">
    <location>
        <begin position="17"/>
        <end position="67"/>
    </location>
</feature>
<evidence type="ECO:0000313" key="4">
    <source>
        <dbReference type="Proteomes" id="UP001501788"/>
    </source>
</evidence>
<comment type="caution">
    <text evidence="3">The sequence shown here is derived from an EMBL/GenBank/DDBJ whole genome shotgun (WGS) entry which is preliminary data.</text>
</comment>
<sequence length="292" mass="31372">MMSMMQHVPRRQRRPEQGVVLVVVLIFLLSLTTLAVFSSRNATLGERQARNEMEYQVARQAAEAALRDAEVDLRMTNGDVAATNAICTRGGLLRTAEATVSDDGIEFTDTCLTGQCRLPQARYEVAYSAATTTNPGQPWWPRTKGGLWNDSLTTKPSRSGGALNCTTFTGAVSLGVFTGTPALPGVARQPEYLIEYINPKQDTNLQTKDFRCTNPIGIGSGATPSRASADETASAAASRSATAPSCHLFRVTARGFGASTRSATINTATVDVPNVEIVLQTYYHVLKPLAAR</sequence>
<dbReference type="InterPro" id="IPR025205">
    <property type="entry name" value="PilX/PilW_C"/>
</dbReference>
<dbReference type="EMBL" id="BAABEX010000024">
    <property type="protein sequence ID" value="GAA4426592.1"/>
    <property type="molecule type" value="Genomic_DNA"/>
</dbReference>
<organism evidence="3 4">
    <name type="scientific">Acidovorax lacteus</name>
    <dbReference type="NCBI Taxonomy" id="1924988"/>
    <lineage>
        <taxon>Bacteria</taxon>
        <taxon>Pseudomonadati</taxon>
        <taxon>Pseudomonadota</taxon>
        <taxon>Betaproteobacteria</taxon>
        <taxon>Burkholderiales</taxon>
        <taxon>Comamonadaceae</taxon>
        <taxon>Acidovorax</taxon>
    </lineage>
</organism>